<dbReference type="PANTHER" id="PTHR22946:SF9">
    <property type="entry name" value="POLYKETIDE TRANSFERASE AF380"/>
    <property type="match status" value="1"/>
</dbReference>
<feature type="domain" description="AB hydrolase-1" evidence="4">
    <location>
        <begin position="83"/>
        <end position="212"/>
    </location>
</feature>
<feature type="compositionally biased region" description="Polar residues" evidence="3">
    <location>
        <begin position="308"/>
        <end position="318"/>
    </location>
</feature>
<gene>
    <name evidence="5" type="ORF">B0H65DRAFT_553659</name>
</gene>
<organism evidence="5 6">
    <name type="scientific">Neurospora tetraspora</name>
    <dbReference type="NCBI Taxonomy" id="94610"/>
    <lineage>
        <taxon>Eukaryota</taxon>
        <taxon>Fungi</taxon>
        <taxon>Dikarya</taxon>
        <taxon>Ascomycota</taxon>
        <taxon>Pezizomycotina</taxon>
        <taxon>Sordariomycetes</taxon>
        <taxon>Sordariomycetidae</taxon>
        <taxon>Sordariales</taxon>
        <taxon>Sordariaceae</taxon>
        <taxon>Neurospora</taxon>
    </lineage>
</organism>
<evidence type="ECO:0000259" key="4">
    <source>
        <dbReference type="Pfam" id="PF00561"/>
    </source>
</evidence>
<reference evidence="5" key="2">
    <citation type="submission" date="2023-06" db="EMBL/GenBank/DDBJ databases">
        <authorList>
            <consortium name="Lawrence Berkeley National Laboratory"/>
            <person name="Haridas S."/>
            <person name="Hensen N."/>
            <person name="Bonometti L."/>
            <person name="Westerberg I."/>
            <person name="Brannstrom I.O."/>
            <person name="Guillou S."/>
            <person name="Cros-Aarteil S."/>
            <person name="Calhoun S."/>
            <person name="Kuo A."/>
            <person name="Mondo S."/>
            <person name="Pangilinan J."/>
            <person name="Riley R."/>
            <person name="Labutti K."/>
            <person name="Andreopoulos B."/>
            <person name="Lipzen A."/>
            <person name="Chen C."/>
            <person name="Yanf M."/>
            <person name="Daum C."/>
            <person name="Ng V."/>
            <person name="Clum A."/>
            <person name="Steindorff A."/>
            <person name="Ohm R."/>
            <person name="Martin F."/>
            <person name="Silar P."/>
            <person name="Natvig D."/>
            <person name="Lalanne C."/>
            <person name="Gautier V."/>
            <person name="Ament-Velasquez S.L."/>
            <person name="Kruys A."/>
            <person name="Hutchinson M.I."/>
            <person name="Powell A.J."/>
            <person name="Barry K."/>
            <person name="Miller A.N."/>
            <person name="Grigoriev I.V."/>
            <person name="Debuchy R."/>
            <person name="Gladieux P."/>
            <person name="Thoren M.H."/>
            <person name="Johannesson H."/>
        </authorList>
    </citation>
    <scope>NUCLEOTIDE SEQUENCE</scope>
    <source>
        <strain evidence="5">CBS 560.94</strain>
    </source>
</reference>
<keyword evidence="1 5" id="KW-0378">Hydrolase</keyword>
<evidence type="ECO:0000256" key="2">
    <source>
        <dbReference type="ARBA" id="ARBA00038115"/>
    </source>
</evidence>
<keyword evidence="6" id="KW-1185">Reference proteome</keyword>
<feature type="compositionally biased region" description="Polar residues" evidence="3">
    <location>
        <begin position="1"/>
        <end position="17"/>
    </location>
</feature>
<dbReference type="RefSeq" id="XP_062676477.1">
    <property type="nucleotide sequence ID" value="XM_062829984.1"/>
</dbReference>
<dbReference type="PANTHER" id="PTHR22946">
    <property type="entry name" value="DIENELACTONE HYDROLASE DOMAIN-CONTAINING PROTEIN-RELATED"/>
    <property type="match status" value="1"/>
</dbReference>
<feature type="compositionally biased region" description="Basic and acidic residues" evidence="3">
    <location>
        <begin position="281"/>
        <end position="307"/>
    </location>
</feature>
<reference evidence="5" key="1">
    <citation type="journal article" date="2023" name="Mol. Phylogenet. Evol.">
        <title>Genome-scale phylogeny and comparative genomics of the fungal order Sordariales.</title>
        <authorList>
            <person name="Hensen N."/>
            <person name="Bonometti L."/>
            <person name="Westerberg I."/>
            <person name="Brannstrom I.O."/>
            <person name="Guillou S."/>
            <person name="Cros-Aarteil S."/>
            <person name="Calhoun S."/>
            <person name="Haridas S."/>
            <person name="Kuo A."/>
            <person name="Mondo S."/>
            <person name="Pangilinan J."/>
            <person name="Riley R."/>
            <person name="LaButti K."/>
            <person name="Andreopoulos B."/>
            <person name="Lipzen A."/>
            <person name="Chen C."/>
            <person name="Yan M."/>
            <person name="Daum C."/>
            <person name="Ng V."/>
            <person name="Clum A."/>
            <person name="Steindorff A."/>
            <person name="Ohm R.A."/>
            <person name="Martin F."/>
            <person name="Silar P."/>
            <person name="Natvig D.O."/>
            <person name="Lalanne C."/>
            <person name="Gautier V."/>
            <person name="Ament-Velasquez S.L."/>
            <person name="Kruys A."/>
            <person name="Hutchinson M.I."/>
            <person name="Powell A.J."/>
            <person name="Barry K."/>
            <person name="Miller A.N."/>
            <person name="Grigoriev I.V."/>
            <person name="Debuchy R."/>
            <person name="Gladieux P."/>
            <person name="Hiltunen Thoren M."/>
            <person name="Johannesson H."/>
        </authorList>
    </citation>
    <scope>NUCLEOTIDE SEQUENCE</scope>
    <source>
        <strain evidence="5">CBS 560.94</strain>
    </source>
</reference>
<dbReference type="GO" id="GO:0016788">
    <property type="term" value="F:hydrolase activity, acting on ester bonds"/>
    <property type="evidence" value="ECO:0007669"/>
    <property type="project" value="UniProtKB-ARBA"/>
</dbReference>
<dbReference type="InterPro" id="IPR029058">
    <property type="entry name" value="AB_hydrolase_fold"/>
</dbReference>
<dbReference type="Pfam" id="PF00561">
    <property type="entry name" value="Abhydrolase_1"/>
    <property type="match status" value="1"/>
</dbReference>
<feature type="region of interest" description="Disordered" evidence="3">
    <location>
        <begin position="280"/>
        <end position="358"/>
    </location>
</feature>
<dbReference type="GeneID" id="87867138"/>
<evidence type="ECO:0000256" key="3">
    <source>
        <dbReference type="SAM" id="MobiDB-lite"/>
    </source>
</evidence>
<evidence type="ECO:0000313" key="5">
    <source>
        <dbReference type="EMBL" id="KAK3334311.1"/>
    </source>
</evidence>
<dbReference type="InterPro" id="IPR050261">
    <property type="entry name" value="FrsA_esterase"/>
</dbReference>
<dbReference type="InterPro" id="IPR000073">
    <property type="entry name" value="AB_hydrolase_1"/>
</dbReference>
<evidence type="ECO:0000256" key="1">
    <source>
        <dbReference type="ARBA" id="ARBA00022801"/>
    </source>
</evidence>
<feature type="compositionally biased region" description="Basic and acidic residues" evidence="3">
    <location>
        <begin position="339"/>
        <end position="358"/>
    </location>
</feature>
<sequence length="358" mass="38580">MAHTTPGISLSATSQMPQGKPHSINEYTSVKKPPHLDRLTSATHQESAVESVTIDVDDGPDGFVPGFLHMPPNFTAPDPFQEHHRTAAILLSGAGGGVTGPSSIYLSLACKLATLSSGIPTLRLDYRYPARNKHCVADVYAGMKYLQDLYGLDRFVLVGWSFGGAPVFAVAGADQRVIGCATVASQTVEADGIRKLAPRPVLLLHGTGDRTLSHACSERLYAMYGDKGERQLELFDGDNHALMGNAGTAEGMLCEFIARCAGVEVDEGLRREVVETELMNDGEREELMQRGGDLRGAERSHSHDKPSETTTATPSSHPGRSRTPRGTWIAGAAITPSATDHHRPPPDHRALWERGESR</sequence>
<evidence type="ECO:0000313" key="6">
    <source>
        <dbReference type="Proteomes" id="UP001278500"/>
    </source>
</evidence>
<dbReference type="Proteomes" id="UP001278500">
    <property type="component" value="Unassembled WGS sequence"/>
</dbReference>
<comment type="caution">
    <text evidence="5">The sequence shown here is derived from an EMBL/GenBank/DDBJ whole genome shotgun (WGS) entry which is preliminary data.</text>
</comment>
<name>A0AAE0J1A2_9PEZI</name>
<accession>A0AAE0J1A2</accession>
<feature type="region of interest" description="Disordered" evidence="3">
    <location>
        <begin position="1"/>
        <end position="29"/>
    </location>
</feature>
<protein>
    <submittedName>
        <fullName evidence="5">Alpha/Beta hydrolase protein</fullName>
    </submittedName>
</protein>
<dbReference type="Gene3D" id="3.40.50.1820">
    <property type="entry name" value="alpha/beta hydrolase"/>
    <property type="match status" value="1"/>
</dbReference>
<proteinExistence type="inferred from homology"/>
<dbReference type="SUPFAM" id="SSF53474">
    <property type="entry name" value="alpha/beta-Hydrolases"/>
    <property type="match status" value="1"/>
</dbReference>
<dbReference type="AlphaFoldDB" id="A0AAE0J1A2"/>
<dbReference type="EMBL" id="JAUEPP010000011">
    <property type="protein sequence ID" value="KAK3334311.1"/>
    <property type="molecule type" value="Genomic_DNA"/>
</dbReference>
<comment type="similarity">
    <text evidence="2">Belongs to the AB hydrolase superfamily. FUS2 hydrolase family.</text>
</comment>